<dbReference type="Gene3D" id="3.10.450.40">
    <property type="match status" value="1"/>
</dbReference>
<evidence type="ECO:0000313" key="3">
    <source>
        <dbReference type="Proteomes" id="UP000318815"/>
    </source>
</evidence>
<dbReference type="InterPro" id="IPR007048">
    <property type="entry name" value="IraD/Gp25-like"/>
</dbReference>
<feature type="domain" description="IraD/Gp25-like" evidence="1">
    <location>
        <begin position="41"/>
        <end position="141"/>
    </location>
</feature>
<dbReference type="SUPFAM" id="SSF160719">
    <property type="entry name" value="gpW/gp25-like"/>
    <property type="match status" value="1"/>
</dbReference>
<evidence type="ECO:0000259" key="1">
    <source>
        <dbReference type="Pfam" id="PF04965"/>
    </source>
</evidence>
<comment type="caution">
    <text evidence="2">The sequence shown here is derived from an EMBL/GenBank/DDBJ whole genome shotgun (WGS) entry which is preliminary data.</text>
</comment>
<dbReference type="Proteomes" id="UP000318815">
    <property type="component" value="Unassembled WGS sequence"/>
</dbReference>
<dbReference type="OrthoDB" id="1161413at2"/>
<organism evidence="2 3">
    <name type="scientific">Chitinophaga pinensis</name>
    <dbReference type="NCBI Taxonomy" id="79329"/>
    <lineage>
        <taxon>Bacteria</taxon>
        <taxon>Pseudomonadati</taxon>
        <taxon>Bacteroidota</taxon>
        <taxon>Chitinophagia</taxon>
        <taxon>Chitinophagales</taxon>
        <taxon>Chitinophagaceae</taxon>
        <taxon>Chitinophaga</taxon>
    </lineage>
</organism>
<dbReference type="EMBL" id="VOHS01000010">
    <property type="protein sequence ID" value="TWW00228.1"/>
    <property type="molecule type" value="Genomic_DNA"/>
</dbReference>
<name>A0A5C6LUI2_9BACT</name>
<proteinExistence type="predicted"/>
<dbReference type="Pfam" id="PF04965">
    <property type="entry name" value="GPW_gp25"/>
    <property type="match status" value="1"/>
</dbReference>
<keyword evidence="3" id="KW-1185">Reference proteome</keyword>
<reference evidence="2 3" key="1">
    <citation type="submission" date="2019-08" db="EMBL/GenBank/DDBJ databases">
        <title>Whole genome sequencing of chitin degrading bacteria Chitinophaga pinensis YS16.</title>
        <authorList>
            <person name="Singh R.P."/>
            <person name="Manchanda G."/>
            <person name="Maurya I.K."/>
            <person name="Joshi N.K."/>
            <person name="Srivastava A.K."/>
        </authorList>
    </citation>
    <scope>NUCLEOTIDE SEQUENCE [LARGE SCALE GENOMIC DNA]</scope>
    <source>
        <strain evidence="2 3">YS-16</strain>
    </source>
</reference>
<protein>
    <submittedName>
        <fullName evidence="2">GPW/gp25 family protein</fullName>
    </submittedName>
</protein>
<accession>A0A5C6LUI2</accession>
<dbReference type="RefSeq" id="WP_146305489.1">
    <property type="nucleotide sequence ID" value="NZ_VOHS01000010.1"/>
</dbReference>
<evidence type="ECO:0000313" key="2">
    <source>
        <dbReference type="EMBL" id="TWW00228.1"/>
    </source>
</evidence>
<gene>
    <name evidence="2" type="ORF">FEF09_12895</name>
</gene>
<sequence>MTGNSSVYSNHFRPDDMKNQYYKLPLDFSRILQKKDLPDCNLEDSVAQHIQLLITTVLGENKDDPQYGCRIWDFDFDIRASNNEVKEQVELSVKSAIVRYEQRITQVRVSAMVSQEELSGVTAKKVKKKIRVTITGTLARNKTPFHYSSFFYVSPLSYD</sequence>
<dbReference type="AlphaFoldDB" id="A0A5C6LUI2"/>